<evidence type="ECO:0000256" key="1">
    <source>
        <dbReference type="SAM" id="MobiDB-lite"/>
    </source>
</evidence>
<evidence type="ECO:0000313" key="5">
    <source>
        <dbReference type="Proteomes" id="UP001163828"/>
    </source>
</evidence>
<feature type="transmembrane region" description="Helical" evidence="2">
    <location>
        <begin position="58"/>
        <end position="75"/>
    </location>
</feature>
<keyword evidence="2" id="KW-0812">Transmembrane</keyword>
<reference evidence="4" key="1">
    <citation type="submission" date="2022-08" db="EMBL/GenBank/DDBJ databases">
        <authorList>
            <consortium name="DOE Joint Genome Institute"/>
            <person name="Min B."/>
            <person name="Riley R."/>
            <person name="Sierra-Patev S."/>
            <person name="Naranjo-Ortiz M."/>
            <person name="Looney B."/>
            <person name="Konkel Z."/>
            <person name="Slot J.C."/>
            <person name="Sakamoto Y."/>
            <person name="Steenwyk J.L."/>
            <person name="Rokas A."/>
            <person name="Carro J."/>
            <person name="Camarero S."/>
            <person name="Ferreira P."/>
            <person name="Molpeceres G."/>
            <person name="Ruiz-Duenas F.J."/>
            <person name="Serrano A."/>
            <person name="Henrissat B."/>
            <person name="Drula E."/>
            <person name="Hughes K.W."/>
            <person name="Mata J.L."/>
            <person name="Ishikawa N.K."/>
            <person name="Vargas-Isla R."/>
            <person name="Ushijima S."/>
            <person name="Smith C.A."/>
            <person name="Ahrendt S."/>
            <person name="Andreopoulos W."/>
            <person name="He G."/>
            <person name="Labutti K."/>
            <person name="Lipzen A."/>
            <person name="Ng V."/>
            <person name="Sandor L."/>
            <person name="Barry K."/>
            <person name="Martinez A.T."/>
            <person name="Xiao Y."/>
            <person name="Gibbons J.G."/>
            <person name="Terashima K."/>
            <person name="Hibbett D.S."/>
            <person name="Grigoriev I.V."/>
        </authorList>
    </citation>
    <scope>NUCLEOTIDE SEQUENCE</scope>
    <source>
        <strain evidence="4">TFB10827</strain>
    </source>
</reference>
<dbReference type="PANTHER" id="PTHR40465:SF1">
    <property type="entry name" value="DUF6534 DOMAIN-CONTAINING PROTEIN"/>
    <property type="match status" value="1"/>
</dbReference>
<keyword evidence="2" id="KW-0472">Membrane</keyword>
<accession>A0ABQ8QJI9</accession>
<dbReference type="EMBL" id="MU790555">
    <property type="protein sequence ID" value="KAJ3998613.1"/>
    <property type="molecule type" value="Genomic_DNA"/>
</dbReference>
<dbReference type="Pfam" id="PF20152">
    <property type="entry name" value="DUF6534"/>
    <property type="match status" value="1"/>
</dbReference>
<proteinExistence type="predicted"/>
<organism evidence="4 5">
    <name type="scientific">Lentinula boryana</name>
    <dbReference type="NCBI Taxonomy" id="40481"/>
    <lineage>
        <taxon>Eukaryota</taxon>
        <taxon>Fungi</taxon>
        <taxon>Dikarya</taxon>
        <taxon>Basidiomycota</taxon>
        <taxon>Agaricomycotina</taxon>
        <taxon>Agaricomycetes</taxon>
        <taxon>Agaricomycetidae</taxon>
        <taxon>Agaricales</taxon>
        <taxon>Marasmiineae</taxon>
        <taxon>Omphalotaceae</taxon>
        <taxon>Lentinula</taxon>
    </lineage>
</organism>
<feature type="transmembrane region" description="Helical" evidence="2">
    <location>
        <begin position="32"/>
        <end position="52"/>
    </location>
</feature>
<feature type="transmembrane region" description="Helical" evidence="2">
    <location>
        <begin position="87"/>
        <end position="108"/>
    </location>
</feature>
<feature type="domain" description="DUF6534" evidence="3">
    <location>
        <begin position="240"/>
        <end position="269"/>
    </location>
</feature>
<feature type="transmembrane region" description="Helical" evidence="2">
    <location>
        <begin position="231"/>
        <end position="252"/>
    </location>
</feature>
<protein>
    <recommendedName>
        <fullName evidence="3">DUF6534 domain-containing protein</fullName>
    </recommendedName>
</protein>
<feature type="transmembrane region" description="Helical" evidence="2">
    <location>
        <begin position="199"/>
        <end position="219"/>
    </location>
</feature>
<feature type="region of interest" description="Disordered" evidence="1">
    <location>
        <begin position="316"/>
        <end position="339"/>
    </location>
</feature>
<dbReference type="Proteomes" id="UP001163828">
    <property type="component" value="Unassembled WGS sequence"/>
</dbReference>
<feature type="transmembrane region" description="Helical" evidence="2">
    <location>
        <begin position="166"/>
        <end position="193"/>
    </location>
</feature>
<evidence type="ECO:0000256" key="2">
    <source>
        <dbReference type="SAM" id="Phobius"/>
    </source>
</evidence>
<dbReference type="PANTHER" id="PTHR40465">
    <property type="entry name" value="CHROMOSOME 1, WHOLE GENOME SHOTGUN SEQUENCE"/>
    <property type="match status" value="1"/>
</dbReference>
<keyword evidence="5" id="KW-1185">Reference proteome</keyword>
<feature type="transmembrane region" description="Helical" evidence="2">
    <location>
        <begin position="131"/>
        <end position="154"/>
    </location>
</feature>
<sequence>MGLRFCARASTVLIYGRTLKAQFQRMIMDRGIYLALKLHALFALLFLPRMSATEEPHITVDNTMGAAFIGVICAARKVFSGTYPRDLWYIKCLVAIVWLFDSIHQALISHTGESLILTQTSIYNLLKKNAVYFYVVTNFNNVSEQANLVCFLTMRVWKMSNQNKPLTVLIVLFVLGELTCSVVPLGFSLYHLFSLSMTVNVLGAVADVMIAAGLFYFLHRSRTGFKKSDTMISKLILIWGKTLIYVAFYFSLGRLYSNSLLATLNARKSIRGLNDEDGGNVSFSLQTFSNKLRPSRRNMTMAPNIDTTQELIRDKATKEKDFESDITDVGRSEDTSEAV</sequence>
<name>A0ABQ8QJI9_9AGAR</name>
<comment type="caution">
    <text evidence="4">The sequence shown here is derived from an EMBL/GenBank/DDBJ whole genome shotgun (WGS) entry which is preliminary data.</text>
</comment>
<evidence type="ECO:0000313" key="4">
    <source>
        <dbReference type="EMBL" id="KAJ3998613.1"/>
    </source>
</evidence>
<dbReference type="InterPro" id="IPR045339">
    <property type="entry name" value="DUF6534"/>
</dbReference>
<keyword evidence="2" id="KW-1133">Transmembrane helix</keyword>
<evidence type="ECO:0000259" key="3">
    <source>
        <dbReference type="Pfam" id="PF20152"/>
    </source>
</evidence>
<gene>
    <name evidence="4" type="ORF">F5050DRAFT_1710372</name>
</gene>